<evidence type="ECO:0000313" key="3">
    <source>
        <dbReference type="EMBL" id="MBC2900714.1"/>
    </source>
</evidence>
<evidence type="ECO:0000313" key="4">
    <source>
        <dbReference type="Proteomes" id="UP000584670"/>
    </source>
</evidence>
<keyword evidence="2" id="KW-1133">Transmembrane helix</keyword>
<comment type="caution">
    <text evidence="3">The sequence shown here is derived from an EMBL/GenBank/DDBJ whole genome shotgun (WGS) entry which is preliminary data.</text>
</comment>
<feature type="transmembrane region" description="Helical" evidence="2">
    <location>
        <begin position="48"/>
        <end position="67"/>
    </location>
</feature>
<dbReference type="AlphaFoldDB" id="A0A7X1M732"/>
<evidence type="ECO:0000256" key="1">
    <source>
        <dbReference type="SAM" id="MobiDB-lite"/>
    </source>
</evidence>
<proteinExistence type="predicted"/>
<organism evidence="3 4">
    <name type="scientific">Streptomyces cupreus</name>
    <dbReference type="NCBI Taxonomy" id="2759956"/>
    <lineage>
        <taxon>Bacteria</taxon>
        <taxon>Bacillati</taxon>
        <taxon>Actinomycetota</taxon>
        <taxon>Actinomycetes</taxon>
        <taxon>Kitasatosporales</taxon>
        <taxon>Streptomycetaceae</taxon>
        <taxon>Streptomyces</taxon>
    </lineage>
</organism>
<feature type="region of interest" description="Disordered" evidence="1">
    <location>
        <begin position="448"/>
        <end position="472"/>
    </location>
</feature>
<protein>
    <recommendedName>
        <fullName evidence="5">TPM domain-containing protein</fullName>
    </recommendedName>
</protein>
<evidence type="ECO:0000256" key="2">
    <source>
        <dbReference type="SAM" id="Phobius"/>
    </source>
</evidence>
<gene>
    <name evidence="3" type="ORF">H4N64_03690</name>
</gene>
<name>A0A7X1M732_9ACTN</name>
<dbReference type="EMBL" id="JACMSF010000003">
    <property type="protein sequence ID" value="MBC2900714.1"/>
    <property type="molecule type" value="Genomic_DNA"/>
</dbReference>
<evidence type="ECO:0008006" key="5">
    <source>
        <dbReference type="Google" id="ProtNLM"/>
    </source>
</evidence>
<keyword evidence="4" id="KW-1185">Reference proteome</keyword>
<dbReference type="Proteomes" id="UP000584670">
    <property type="component" value="Unassembled WGS sequence"/>
</dbReference>
<accession>A0A7X1M732</accession>
<keyword evidence="2" id="KW-0812">Transmembrane</keyword>
<sequence>MLGVLAALAWLVLPGMTSEVDGPVAVGSERPVAGGSAQEEPESAAGDLVLPLVAAAAAVAVAGYAYVRRTRRARTRTTPGGEAVPVAGPPLGELDEQVRGLLVDADDWVRTSREELSFAEARASAEAVEPYARALRDAEAELASAFRMRQRYDDGVPDDDTGRQHVLAGIVGRCEEAGRLLDAEAAGFDQLRGLEGNVGGALEVAEVRFRELAARAGGADATLVELRRRYGPAAASDVSGYVEQAKDRLVFATTRLNEARQGADLGETERAIRNLRAAEGAIAQAAVFVDSVERLAGELASAAGLVAAALTGGEAEIAGARERAAGSPGGQSDVRISHADSVLADVREEVTGGPYDPMEALRRIVRGVVAVADGRAGVLSAAASLIARSSTGAAADHITTHRGAVGSTSRTRLAEAQRLLASAPGLTDLLTADVLARRARDLAEQDVRLHGGGVDRPAPVSFGGPRTRGRRE</sequence>
<reference evidence="3 4" key="1">
    <citation type="submission" date="2020-08" db="EMBL/GenBank/DDBJ databases">
        <title>Streptomyces sp. PSKA01 genome sequencing and assembly.</title>
        <authorList>
            <person name="Mandal S."/>
            <person name="Maiti P.K."/>
            <person name="Das P."/>
        </authorList>
    </citation>
    <scope>NUCLEOTIDE SEQUENCE [LARGE SCALE GENOMIC DNA]</scope>
    <source>
        <strain evidence="3 4">PSKA01</strain>
    </source>
</reference>
<keyword evidence="2" id="KW-0472">Membrane</keyword>